<dbReference type="PANTHER" id="PTHR45266">
    <property type="entry name" value="OXALOACETATE DECARBOXYLASE ALPHA CHAIN"/>
    <property type="match status" value="1"/>
</dbReference>
<keyword evidence="3 8" id="KW-0444">Lipid biosynthesis</keyword>
<evidence type="ECO:0000256" key="3">
    <source>
        <dbReference type="ARBA" id="ARBA00022516"/>
    </source>
</evidence>
<comment type="caution">
    <text evidence="10">The sequence shown here is derived from an EMBL/GenBank/DDBJ whole genome shotgun (WGS) entry which is preliminary data.</text>
</comment>
<keyword evidence="7 8" id="KW-0092">Biotin</keyword>
<dbReference type="eggNOG" id="COG0511">
    <property type="taxonomic scope" value="Bacteria"/>
</dbReference>
<dbReference type="PROSITE" id="PS00188">
    <property type="entry name" value="BIOTIN"/>
    <property type="match status" value="1"/>
</dbReference>
<feature type="domain" description="Lipoyl-binding" evidence="9">
    <location>
        <begin position="82"/>
        <end position="158"/>
    </location>
</feature>
<keyword evidence="6 8" id="KW-0275">Fatty acid biosynthesis</keyword>
<sequence>MNIGEIKELLNQFDHSSLTEFDLREGSFELYMNKNHESRQQASPIVSPVAQPTEFSAPSVVNAAQPEPTLSEKQETKKEVVGEVVKSPIVGVVYLQPSPDKPAYKSVGDTVKKGEVLCIIEAMKLMNEITSEFDGEITEILIENEEVVEFHQPLFRIKTN</sequence>
<dbReference type="InterPro" id="IPR001882">
    <property type="entry name" value="Biotin_BS"/>
</dbReference>
<name>R3U2H9_9ENTE</name>
<evidence type="ECO:0000256" key="7">
    <source>
        <dbReference type="ARBA" id="ARBA00023267"/>
    </source>
</evidence>
<dbReference type="EMBL" id="AJAT01000008">
    <property type="protein sequence ID" value="EOL47578.1"/>
    <property type="molecule type" value="Genomic_DNA"/>
</dbReference>
<keyword evidence="4 8" id="KW-0276">Fatty acid metabolism</keyword>
<evidence type="ECO:0000256" key="4">
    <source>
        <dbReference type="ARBA" id="ARBA00022832"/>
    </source>
</evidence>
<dbReference type="Proteomes" id="UP000013785">
    <property type="component" value="Unassembled WGS sequence"/>
</dbReference>
<evidence type="ECO:0000256" key="6">
    <source>
        <dbReference type="ARBA" id="ARBA00023160"/>
    </source>
</evidence>
<dbReference type="GO" id="GO:0006633">
    <property type="term" value="P:fatty acid biosynthetic process"/>
    <property type="evidence" value="ECO:0007669"/>
    <property type="project" value="UniProtKB-UniPathway"/>
</dbReference>
<dbReference type="PATRIC" id="fig|1158610.3.peg.554"/>
<dbReference type="CDD" id="cd06850">
    <property type="entry name" value="biotinyl_domain"/>
    <property type="match status" value="1"/>
</dbReference>
<dbReference type="PANTHER" id="PTHR45266:SF3">
    <property type="entry name" value="OXALOACETATE DECARBOXYLASE ALPHA CHAIN"/>
    <property type="match status" value="1"/>
</dbReference>
<dbReference type="HOGENOM" id="CLU_016733_3_2_9"/>
<keyword evidence="11" id="KW-1185">Reference proteome</keyword>
<dbReference type="InterPro" id="IPR050709">
    <property type="entry name" value="Biotin_Carboxyl_Carrier/Decarb"/>
</dbReference>
<dbReference type="InterPro" id="IPR001249">
    <property type="entry name" value="AcCoA_biotinCC"/>
</dbReference>
<dbReference type="GO" id="GO:0009317">
    <property type="term" value="C:acetyl-CoA carboxylase complex"/>
    <property type="evidence" value="ECO:0007669"/>
    <property type="project" value="InterPro"/>
</dbReference>
<dbReference type="Pfam" id="PF00364">
    <property type="entry name" value="Biotin_lipoyl"/>
    <property type="match status" value="1"/>
</dbReference>
<evidence type="ECO:0000256" key="1">
    <source>
        <dbReference type="ARBA" id="ARBA00005194"/>
    </source>
</evidence>
<evidence type="ECO:0000256" key="5">
    <source>
        <dbReference type="ARBA" id="ARBA00023098"/>
    </source>
</evidence>
<dbReference type="Gene3D" id="2.40.50.100">
    <property type="match status" value="1"/>
</dbReference>
<dbReference type="OrthoDB" id="9811735at2"/>
<dbReference type="InterPro" id="IPR000089">
    <property type="entry name" value="Biotin_lipoyl"/>
</dbReference>
<evidence type="ECO:0000313" key="11">
    <source>
        <dbReference type="Proteomes" id="UP000013785"/>
    </source>
</evidence>
<dbReference type="AlphaFoldDB" id="R3U2H9"/>
<dbReference type="SUPFAM" id="SSF51230">
    <property type="entry name" value="Single hybrid motif"/>
    <property type="match status" value="1"/>
</dbReference>
<dbReference type="STRING" id="154621.RV11_GL000380"/>
<evidence type="ECO:0000313" key="10">
    <source>
        <dbReference type="EMBL" id="EOL47578.1"/>
    </source>
</evidence>
<dbReference type="NCBIfam" id="TIGR00531">
    <property type="entry name" value="BCCP"/>
    <property type="match status" value="1"/>
</dbReference>
<evidence type="ECO:0000259" key="9">
    <source>
        <dbReference type="PROSITE" id="PS50968"/>
    </source>
</evidence>
<protein>
    <recommendedName>
        <fullName evidence="2 8">Biotin carboxyl carrier protein of acetyl-CoA carboxylase</fullName>
    </recommendedName>
</protein>
<organism evidence="10 11">
    <name type="scientific">Enterococcus phoeniculicola ATCC BAA-412</name>
    <dbReference type="NCBI Taxonomy" id="1158610"/>
    <lineage>
        <taxon>Bacteria</taxon>
        <taxon>Bacillati</taxon>
        <taxon>Bacillota</taxon>
        <taxon>Bacilli</taxon>
        <taxon>Lactobacillales</taxon>
        <taxon>Enterococcaceae</taxon>
        <taxon>Enterococcus</taxon>
    </lineage>
</organism>
<dbReference type="PROSITE" id="PS50968">
    <property type="entry name" value="BIOTINYL_LIPOYL"/>
    <property type="match status" value="1"/>
</dbReference>
<dbReference type="RefSeq" id="WP_010767254.1">
    <property type="nucleotide sequence ID" value="NZ_ASWE01000004.1"/>
</dbReference>
<comment type="pathway">
    <text evidence="1 8">Lipid metabolism; fatty acid biosynthesis.</text>
</comment>
<comment type="function">
    <text evidence="8">This protein is a component of the acetyl coenzyme A carboxylase complex; first, biotin carboxylase catalyzes the carboxylation of the carrier protein and then the transcarboxylase transfers the carboxyl group to form malonyl-CoA.</text>
</comment>
<evidence type="ECO:0000256" key="2">
    <source>
        <dbReference type="ARBA" id="ARBA00017562"/>
    </source>
</evidence>
<dbReference type="UniPathway" id="UPA00094"/>
<dbReference type="GO" id="GO:0003989">
    <property type="term" value="F:acetyl-CoA carboxylase activity"/>
    <property type="evidence" value="ECO:0007669"/>
    <property type="project" value="InterPro"/>
</dbReference>
<dbReference type="PRINTS" id="PR01071">
    <property type="entry name" value="ACOABIOTINCC"/>
</dbReference>
<proteinExistence type="predicted"/>
<gene>
    <name evidence="10" type="ORF">UC3_00581</name>
</gene>
<accession>R3U2H9</accession>
<dbReference type="InterPro" id="IPR011053">
    <property type="entry name" value="Single_hybrid_motif"/>
</dbReference>
<keyword evidence="5 8" id="KW-0443">Lipid metabolism</keyword>
<evidence type="ECO:0000256" key="8">
    <source>
        <dbReference type="RuleBase" id="RU364072"/>
    </source>
</evidence>
<reference evidence="10 11" key="1">
    <citation type="submission" date="2013-02" db="EMBL/GenBank/DDBJ databases">
        <title>The Genome Sequence of Enterococcus phoeniculicola BAA-412.</title>
        <authorList>
            <consortium name="The Broad Institute Genome Sequencing Platform"/>
            <consortium name="The Broad Institute Genome Sequencing Center for Infectious Disease"/>
            <person name="Earl A.M."/>
            <person name="Gilmore M.S."/>
            <person name="Lebreton F."/>
            <person name="Walker B."/>
            <person name="Young S.K."/>
            <person name="Zeng Q."/>
            <person name="Gargeya S."/>
            <person name="Fitzgerald M."/>
            <person name="Haas B."/>
            <person name="Abouelleil A."/>
            <person name="Alvarado L."/>
            <person name="Arachchi H.M."/>
            <person name="Berlin A.M."/>
            <person name="Chapman S.B."/>
            <person name="Dewar J."/>
            <person name="Goldberg J."/>
            <person name="Griggs A."/>
            <person name="Gujja S."/>
            <person name="Hansen M."/>
            <person name="Howarth C."/>
            <person name="Imamovic A."/>
            <person name="Larimer J."/>
            <person name="McCowan C."/>
            <person name="Murphy C."/>
            <person name="Neiman D."/>
            <person name="Pearson M."/>
            <person name="Priest M."/>
            <person name="Roberts A."/>
            <person name="Saif S."/>
            <person name="Shea T."/>
            <person name="Sisk P."/>
            <person name="Sykes S."/>
            <person name="Wortman J."/>
            <person name="Nusbaum C."/>
            <person name="Birren B."/>
        </authorList>
    </citation>
    <scope>NUCLEOTIDE SEQUENCE [LARGE SCALE GENOMIC DNA]</scope>
    <source>
        <strain evidence="10 11">ATCC BAA-412</strain>
    </source>
</reference>